<name>A0A3D9ZNE1_9ACTN</name>
<sequence>MVSKPLQDTGTDGDQWAPLAEVSGLPISELATSGADPALALSMRRLVNSLDDPDGVISAFSSFVS</sequence>
<gene>
    <name evidence="1" type="ORF">DFJ67_4794</name>
</gene>
<dbReference type="EMBL" id="QUMQ01000001">
    <property type="protein sequence ID" value="REF98775.1"/>
    <property type="molecule type" value="Genomic_DNA"/>
</dbReference>
<protein>
    <recommendedName>
        <fullName evidence="3">FXSXX-COOH protein</fullName>
    </recommendedName>
</protein>
<proteinExistence type="predicted"/>
<dbReference type="Proteomes" id="UP000256913">
    <property type="component" value="Unassembled WGS sequence"/>
</dbReference>
<comment type="caution">
    <text evidence="1">The sequence shown here is derived from an EMBL/GenBank/DDBJ whole genome shotgun (WGS) entry which is preliminary data.</text>
</comment>
<evidence type="ECO:0000313" key="2">
    <source>
        <dbReference type="Proteomes" id="UP000256913"/>
    </source>
</evidence>
<keyword evidence="2" id="KW-1185">Reference proteome</keyword>
<evidence type="ECO:0008006" key="3">
    <source>
        <dbReference type="Google" id="ProtNLM"/>
    </source>
</evidence>
<reference evidence="1 2" key="1">
    <citation type="submission" date="2018-08" db="EMBL/GenBank/DDBJ databases">
        <title>Sequencing the genomes of 1000 actinobacteria strains.</title>
        <authorList>
            <person name="Klenk H.-P."/>
        </authorList>
    </citation>
    <scope>NUCLEOTIDE SEQUENCE [LARGE SCALE GENOMIC DNA]</scope>
    <source>
        <strain evidence="1 2">DSM 44099</strain>
    </source>
</reference>
<accession>A0A3D9ZNE1</accession>
<organism evidence="1 2">
    <name type="scientific">Asanoa ferruginea</name>
    <dbReference type="NCBI Taxonomy" id="53367"/>
    <lineage>
        <taxon>Bacteria</taxon>
        <taxon>Bacillati</taxon>
        <taxon>Actinomycetota</taxon>
        <taxon>Actinomycetes</taxon>
        <taxon>Micromonosporales</taxon>
        <taxon>Micromonosporaceae</taxon>
        <taxon>Asanoa</taxon>
    </lineage>
</organism>
<evidence type="ECO:0000313" key="1">
    <source>
        <dbReference type="EMBL" id="REF98775.1"/>
    </source>
</evidence>
<dbReference type="AlphaFoldDB" id="A0A3D9ZNE1"/>